<keyword evidence="1 3" id="KW-0378">Hydrolase</keyword>
<dbReference type="PANTHER" id="PTHR43798:SF31">
    <property type="entry name" value="AB HYDROLASE SUPERFAMILY PROTEIN YCLE"/>
    <property type="match status" value="1"/>
</dbReference>
<organism evidence="3 4">
    <name type="scientific">Sphingomonas naphthae</name>
    <dbReference type="NCBI Taxonomy" id="1813468"/>
    <lineage>
        <taxon>Bacteria</taxon>
        <taxon>Pseudomonadati</taxon>
        <taxon>Pseudomonadota</taxon>
        <taxon>Alphaproteobacteria</taxon>
        <taxon>Sphingomonadales</taxon>
        <taxon>Sphingomonadaceae</taxon>
        <taxon>Sphingomonas</taxon>
    </lineage>
</organism>
<accession>A0ABY7TGQ5</accession>
<sequence>MPQFVASDGHSLAYRDEGAGRPLLFLHGLTASSALFAPQAAAFATSHRVIRLDLRGHGASGADPDADIARVTDDVRELIEALDLNDIIGVGWSLGAMLLWGLLDSPAAARFAGAVAIDMSPKVGNEPGWSLGLVDMSMREGEPGESWSDRSKRIAGLIVANGMADARTTLIDKMALVMSDSDPATVAALGTSMMEQDFRDVLPRITVPMLVVHGGLSRYYPAATAAWVADRLPHGRQVTFARSGHTPHLEEAEAFNRLLADFAATTPTTNDASRSEPATPHPGR</sequence>
<proteinExistence type="predicted"/>
<dbReference type="EMBL" id="CP117411">
    <property type="protein sequence ID" value="WCT71996.1"/>
    <property type="molecule type" value="Genomic_DNA"/>
</dbReference>
<dbReference type="PANTHER" id="PTHR43798">
    <property type="entry name" value="MONOACYLGLYCEROL LIPASE"/>
    <property type="match status" value="1"/>
</dbReference>
<dbReference type="InterPro" id="IPR029058">
    <property type="entry name" value="AB_hydrolase_fold"/>
</dbReference>
<reference evidence="3 4" key="1">
    <citation type="submission" date="2023-02" db="EMBL/GenBank/DDBJ databases">
        <title>Genome sequence of Sphingomonas naphthae.</title>
        <authorList>
            <person name="Kim S."/>
            <person name="Heo J."/>
            <person name="Kwon S.-W."/>
        </authorList>
    </citation>
    <scope>NUCLEOTIDE SEQUENCE [LARGE SCALE GENOMIC DNA]</scope>
    <source>
        <strain evidence="3 4">KACC 18716</strain>
    </source>
</reference>
<name>A0ABY7TGQ5_9SPHN</name>
<protein>
    <submittedName>
        <fullName evidence="3">Alpha/beta hydrolase</fullName>
    </submittedName>
</protein>
<evidence type="ECO:0000313" key="3">
    <source>
        <dbReference type="EMBL" id="WCT71996.1"/>
    </source>
</evidence>
<gene>
    <name evidence="3" type="ORF">PQ455_10075</name>
</gene>
<dbReference type="Gene3D" id="3.40.50.1820">
    <property type="entry name" value="alpha/beta hydrolase"/>
    <property type="match status" value="1"/>
</dbReference>
<dbReference type="SUPFAM" id="SSF53474">
    <property type="entry name" value="alpha/beta-Hydrolases"/>
    <property type="match status" value="1"/>
</dbReference>
<evidence type="ECO:0000259" key="2">
    <source>
        <dbReference type="Pfam" id="PF12697"/>
    </source>
</evidence>
<dbReference type="InterPro" id="IPR050266">
    <property type="entry name" value="AB_hydrolase_sf"/>
</dbReference>
<feature type="domain" description="AB hydrolase-1" evidence="2">
    <location>
        <begin position="23"/>
        <end position="257"/>
    </location>
</feature>
<keyword evidence="4" id="KW-1185">Reference proteome</keyword>
<evidence type="ECO:0000313" key="4">
    <source>
        <dbReference type="Proteomes" id="UP001220395"/>
    </source>
</evidence>
<evidence type="ECO:0000256" key="1">
    <source>
        <dbReference type="ARBA" id="ARBA00022801"/>
    </source>
</evidence>
<dbReference type="Pfam" id="PF12697">
    <property type="entry name" value="Abhydrolase_6"/>
    <property type="match status" value="1"/>
</dbReference>
<dbReference type="RefSeq" id="WP_273685943.1">
    <property type="nucleotide sequence ID" value="NZ_CP117411.1"/>
</dbReference>
<dbReference type="GO" id="GO:0016787">
    <property type="term" value="F:hydrolase activity"/>
    <property type="evidence" value="ECO:0007669"/>
    <property type="project" value="UniProtKB-KW"/>
</dbReference>
<dbReference type="Proteomes" id="UP001220395">
    <property type="component" value="Chromosome"/>
</dbReference>
<dbReference type="InterPro" id="IPR000073">
    <property type="entry name" value="AB_hydrolase_1"/>
</dbReference>